<evidence type="ECO:0000259" key="1">
    <source>
        <dbReference type="Pfam" id="PF08241"/>
    </source>
</evidence>
<dbReference type="CDD" id="cd02440">
    <property type="entry name" value="AdoMet_MTases"/>
    <property type="match status" value="1"/>
</dbReference>
<feature type="domain" description="Methyltransferase type 11" evidence="1">
    <location>
        <begin position="123"/>
        <end position="216"/>
    </location>
</feature>
<evidence type="ECO:0000313" key="2">
    <source>
        <dbReference type="EMBL" id="OGN04066.1"/>
    </source>
</evidence>
<dbReference type="STRING" id="1802668.A2831_02770"/>
<dbReference type="Proteomes" id="UP000177507">
    <property type="component" value="Unassembled WGS sequence"/>
</dbReference>
<dbReference type="InterPro" id="IPR013216">
    <property type="entry name" value="Methyltransf_11"/>
</dbReference>
<organism evidence="2 3">
    <name type="scientific">Candidatus Yanofskybacteria bacterium RIFCSPHIGHO2_01_FULL_44_17</name>
    <dbReference type="NCBI Taxonomy" id="1802668"/>
    <lineage>
        <taxon>Bacteria</taxon>
        <taxon>Candidatus Yanofskyibacteriota</taxon>
    </lineage>
</organism>
<sequence length="284" mass="32708">MQAERIAPPLIAKVSLAILPFENFASPQRARLIFLRNRHLSRCSLRSIYDKTMLAVTSEVSKGNMASLFNFYNVRQKVLRFVCPKFLILPQIMIEKWKEKSKWRKRRNKLLDTVQLPERGRVLDLSCGDGQFLELVHLSRPILGLVGVDISEEKIKDAQKEYGWGSFAVKNAGSLSFPNKSFDTIFCNMSLHHYDEPIKMLSEAGRVLKENGNMYIMDLFPKNKISQAVYNLRGCNDDCHFEKYYTLQEFKKTISVANLKMNKAVLLSLLPRLMLLELKLNLAS</sequence>
<evidence type="ECO:0000313" key="3">
    <source>
        <dbReference type="Proteomes" id="UP000177507"/>
    </source>
</evidence>
<dbReference type="PANTHER" id="PTHR43591">
    <property type="entry name" value="METHYLTRANSFERASE"/>
    <property type="match status" value="1"/>
</dbReference>
<proteinExistence type="predicted"/>
<dbReference type="InterPro" id="IPR029063">
    <property type="entry name" value="SAM-dependent_MTases_sf"/>
</dbReference>
<dbReference type="GO" id="GO:0008757">
    <property type="term" value="F:S-adenosylmethionine-dependent methyltransferase activity"/>
    <property type="evidence" value="ECO:0007669"/>
    <property type="project" value="InterPro"/>
</dbReference>
<dbReference type="Gene3D" id="3.40.50.150">
    <property type="entry name" value="Vaccinia Virus protein VP39"/>
    <property type="match status" value="1"/>
</dbReference>
<protein>
    <recommendedName>
        <fullName evidence="1">Methyltransferase type 11 domain-containing protein</fullName>
    </recommendedName>
</protein>
<accession>A0A1F8EVM0</accession>
<dbReference type="SUPFAM" id="SSF53335">
    <property type="entry name" value="S-adenosyl-L-methionine-dependent methyltransferases"/>
    <property type="match status" value="1"/>
</dbReference>
<dbReference type="AlphaFoldDB" id="A0A1F8EVM0"/>
<name>A0A1F8EVM0_9BACT</name>
<dbReference type="EMBL" id="MGJI01000026">
    <property type="protein sequence ID" value="OGN04066.1"/>
    <property type="molecule type" value="Genomic_DNA"/>
</dbReference>
<gene>
    <name evidence="2" type="ORF">A2831_02770</name>
</gene>
<reference evidence="2 3" key="1">
    <citation type="journal article" date="2016" name="Nat. Commun.">
        <title>Thousands of microbial genomes shed light on interconnected biogeochemical processes in an aquifer system.</title>
        <authorList>
            <person name="Anantharaman K."/>
            <person name="Brown C.T."/>
            <person name="Hug L.A."/>
            <person name="Sharon I."/>
            <person name="Castelle C.J."/>
            <person name="Probst A.J."/>
            <person name="Thomas B.C."/>
            <person name="Singh A."/>
            <person name="Wilkins M.J."/>
            <person name="Karaoz U."/>
            <person name="Brodie E.L."/>
            <person name="Williams K.H."/>
            <person name="Hubbard S.S."/>
            <person name="Banfield J.F."/>
        </authorList>
    </citation>
    <scope>NUCLEOTIDE SEQUENCE [LARGE SCALE GENOMIC DNA]</scope>
</reference>
<dbReference type="Pfam" id="PF08241">
    <property type="entry name" value="Methyltransf_11"/>
    <property type="match status" value="1"/>
</dbReference>
<comment type="caution">
    <text evidence="2">The sequence shown here is derived from an EMBL/GenBank/DDBJ whole genome shotgun (WGS) entry which is preliminary data.</text>
</comment>